<dbReference type="AlphaFoldDB" id="A0A1H8IEA3"/>
<protein>
    <submittedName>
        <fullName evidence="1">Uncharacterized protein</fullName>
    </submittedName>
</protein>
<evidence type="ECO:0000313" key="1">
    <source>
        <dbReference type="EMBL" id="SEN67160.1"/>
    </source>
</evidence>
<dbReference type="EMBL" id="FODE01000012">
    <property type="protein sequence ID" value="SEN67160.1"/>
    <property type="molecule type" value="Genomic_DNA"/>
</dbReference>
<dbReference type="STRING" id="34002.SAMN04489859_101295"/>
<name>A0A1H8IEA3_9RHOB</name>
<gene>
    <name evidence="1" type="ORF">SAMN04489859_101295</name>
</gene>
<organism evidence="1 2">
    <name type="scientific">Paracoccus alcaliphilus</name>
    <dbReference type="NCBI Taxonomy" id="34002"/>
    <lineage>
        <taxon>Bacteria</taxon>
        <taxon>Pseudomonadati</taxon>
        <taxon>Pseudomonadota</taxon>
        <taxon>Alphaproteobacteria</taxon>
        <taxon>Rhodobacterales</taxon>
        <taxon>Paracoccaceae</taxon>
        <taxon>Paracoccus</taxon>
    </lineage>
</organism>
<evidence type="ECO:0000313" key="2">
    <source>
        <dbReference type="Proteomes" id="UP000199054"/>
    </source>
</evidence>
<proteinExistence type="predicted"/>
<reference evidence="1 2" key="1">
    <citation type="submission" date="2016-10" db="EMBL/GenBank/DDBJ databases">
        <authorList>
            <person name="de Groot N.N."/>
        </authorList>
    </citation>
    <scope>NUCLEOTIDE SEQUENCE [LARGE SCALE GENOMIC DNA]</scope>
    <source>
        <strain evidence="1 2">DSM 8512</strain>
    </source>
</reference>
<dbReference type="RefSeq" id="WP_090612075.1">
    <property type="nucleotide sequence ID" value="NZ_CP067124.1"/>
</dbReference>
<accession>A0A1H8IEA3</accession>
<dbReference type="Proteomes" id="UP000199054">
    <property type="component" value="Unassembled WGS sequence"/>
</dbReference>
<dbReference type="OrthoDB" id="9833204at2"/>
<keyword evidence="2" id="KW-1185">Reference proteome</keyword>
<sequence>MATASDIYRRHHLTPPQSCSTHIDKIASLSRHMAAMEETHRELMLVQDRLDFANKAYTFARLVKDTCVGFLELAGAIGGPQAARVSGLATAAVDTAQSASEVAHGQADTAEVVRRSLGTLNSMGESGPGGTFMRMKIQQGMDIEKMANDIRNAESRSEAQRRFINGMFQTLANTVASMAELAENQTLGRAVALVKAVQNYRSSLNDSFDQRIQTEYDIASARQRYLANNAEFMRRARNDLNEAMDLLNACQGREVRPQR</sequence>